<dbReference type="EC" id="2.3.2.27" evidence="4"/>
<evidence type="ECO:0000256" key="2">
    <source>
        <dbReference type="ARBA" id="ARBA00004127"/>
    </source>
</evidence>
<feature type="transmembrane region" description="Helical" evidence="10">
    <location>
        <begin position="803"/>
        <end position="826"/>
    </location>
</feature>
<evidence type="ECO:0000313" key="14">
    <source>
        <dbReference type="EMBL" id="KAK9938119.1"/>
    </source>
</evidence>
<keyword evidence="7" id="KW-0833">Ubl conjugation pathway</keyword>
<evidence type="ECO:0000256" key="6">
    <source>
        <dbReference type="ARBA" id="ARBA00022692"/>
    </source>
</evidence>
<keyword evidence="9 10" id="KW-0472">Membrane</keyword>
<evidence type="ECO:0000313" key="15">
    <source>
        <dbReference type="Proteomes" id="UP001457282"/>
    </source>
</evidence>
<dbReference type="PANTHER" id="PTHR33389:SF18">
    <property type="entry name" value="OS01G0677900 PROTEIN"/>
    <property type="match status" value="1"/>
</dbReference>
<dbReference type="Pfam" id="PF25333">
    <property type="entry name" value="DUF2921_N"/>
    <property type="match status" value="3"/>
</dbReference>
<feature type="transmembrane region" description="Helical" evidence="10">
    <location>
        <begin position="697"/>
        <end position="721"/>
    </location>
</feature>
<name>A0AAW1XP23_RUBAR</name>
<accession>A0AAW1XP23</accession>
<proteinExistence type="predicted"/>
<evidence type="ECO:0000256" key="4">
    <source>
        <dbReference type="ARBA" id="ARBA00012483"/>
    </source>
</evidence>
<dbReference type="InterPro" id="IPR057425">
    <property type="entry name" value="DUF2921_N"/>
</dbReference>
<evidence type="ECO:0000259" key="12">
    <source>
        <dbReference type="Pfam" id="PF11145"/>
    </source>
</evidence>
<evidence type="ECO:0000256" key="11">
    <source>
        <dbReference type="SAM" id="SignalP"/>
    </source>
</evidence>
<feature type="domain" description="DUF2921" evidence="13">
    <location>
        <begin position="256"/>
        <end position="413"/>
    </location>
</feature>
<gene>
    <name evidence="14" type="ORF">M0R45_014875</name>
</gene>
<dbReference type="AlphaFoldDB" id="A0AAW1XP23"/>
<keyword evidence="6 10" id="KW-0812">Transmembrane</keyword>
<feature type="domain" description="SWEET-like" evidence="12">
    <location>
        <begin position="653"/>
        <end position="919"/>
    </location>
</feature>
<evidence type="ECO:0000256" key="8">
    <source>
        <dbReference type="ARBA" id="ARBA00022989"/>
    </source>
</evidence>
<keyword evidence="15" id="KW-1185">Reference proteome</keyword>
<feature type="transmembrane region" description="Helical" evidence="10">
    <location>
        <begin position="664"/>
        <end position="685"/>
    </location>
</feature>
<comment type="pathway">
    <text evidence="3">Protein modification; protein ubiquitination.</text>
</comment>
<reference evidence="14 15" key="1">
    <citation type="journal article" date="2023" name="G3 (Bethesda)">
        <title>A chromosome-length genome assembly and annotation of blackberry (Rubus argutus, cv. 'Hillquist').</title>
        <authorList>
            <person name="Bruna T."/>
            <person name="Aryal R."/>
            <person name="Dudchenko O."/>
            <person name="Sargent D.J."/>
            <person name="Mead D."/>
            <person name="Buti M."/>
            <person name="Cavallini A."/>
            <person name="Hytonen T."/>
            <person name="Andres J."/>
            <person name="Pham M."/>
            <person name="Weisz D."/>
            <person name="Mascagni F."/>
            <person name="Usai G."/>
            <person name="Natali L."/>
            <person name="Bassil N."/>
            <person name="Fernandez G.E."/>
            <person name="Lomsadze A."/>
            <person name="Armour M."/>
            <person name="Olukolu B."/>
            <person name="Poorten T."/>
            <person name="Britton C."/>
            <person name="Davik J."/>
            <person name="Ashrafi H."/>
            <person name="Aiden E.L."/>
            <person name="Borodovsky M."/>
            <person name="Worthington M."/>
        </authorList>
    </citation>
    <scope>NUCLEOTIDE SEQUENCE [LARGE SCALE GENOMIC DNA]</scope>
    <source>
        <strain evidence="14">PI 553951</strain>
    </source>
</reference>
<comment type="caution">
    <text evidence="14">The sequence shown here is derived from an EMBL/GenBank/DDBJ whole genome shotgun (WGS) entry which is preliminary data.</text>
</comment>
<dbReference type="GO" id="GO:0012505">
    <property type="term" value="C:endomembrane system"/>
    <property type="evidence" value="ECO:0007669"/>
    <property type="project" value="UniProtKB-SubCell"/>
</dbReference>
<keyword evidence="8 10" id="KW-1133">Transmembrane helix</keyword>
<keyword evidence="11" id="KW-0732">Signal</keyword>
<sequence>MTIFRKPKLVIIFFVFTSLSLNSISSSASPHKLPYADHCASVVPESNSKLYRGLHPFVRHTGYYHTGGGTGNNSSYDRHQVPNSIEFFTWSSQETDVQGLFKLRATLRMGTSTFYYVGNSTSSQPRYPGGYRSRSIPADQRRPMNFRLNGFWSETSAKLCMVGYGYSYSKQGTSLKYPAVLKLYNVLNSTSVTSLISGTLESLINSSDIVKDPKYFDPISILMLPRMNYQYTLVSNNTSDSSSSGGSDDHDPPSSLQLKRFCSQLSTVLKYEFDLKYSSQCISAKNCSPLSVSDHLPRLLSLKDIECIEYNRRLRVLVEFADSSNYWYQRPFNPNTTLVAEGSWDAKKSQINFVACQFLEAAADSFNNSHVGNCSTRLSLRFPAIWTIGNTSSVVGYIWSNKSKTESGYFEKIKFETQQRDAGRVLIPDPKYEYTKLDQVTKLCIRKKTAGNDHKTNMYPSPLSSDMRFDMSARSYKGEVAWGYSDPLSVGNHLYEQYLSSQQYSNSVAINEDEMYSPAPLSFHDMIFSYNHSNPTNISYRISIQLLKRSAGKSSNATSMTEMQISAEGIYDDTEGSLCMVGCRNVGLNSNQQTTEDSVDCEIRVNFQFPPTDQNSSNTGAIKVSIESTRNKADPLHFKRLDLSSVAGYMVEAEQSIWRMDMEITLVLVSTTLACVFVALQLFHVKKHPEVLPSISILMLLILTLGYMIPLVLNFNAMFTHNTNRQDVFLGSGGWLEVNEVIVRVITMVAFLLQFRLLQQTWSARSVNGKQKELWDVDKKALPVYVIGALAATALLMNSNHQAYTIFVALISYAGFVLDGFLLPQILLNMVCKSKEKALSVSFYMGTTLVRVLPHAYDLYRTHTSAHHQLEESYLYASPVADFYSTSWDVIVPIGCLLFSVIIFLQQKFGGRCFLPQKLRDLGSYEKVPTVGEEAQLPK</sequence>
<dbReference type="EMBL" id="JBEDUW010000003">
    <property type="protein sequence ID" value="KAK9938119.1"/>
    <property type="molecule type" value="Genomic_DNA"/>
</dbReference>
<feature type="domain" description="DUF2921" evidence="13">
    <location>
        <begin position="441"/>
        <end position="642"/>
    </location>
</feature>
<feature type="transmembrane region" description="Helical" evidence="10">
    <location>
        <begin position="780"/>
        <end position="797"/>
    </location>
</feature>
<evidence type="ECO:0000256" key="5">
    <source>
        <dbReference type="ARBA" id="ARBA00022679"/>
    </source>
</evidence>
<evidence type="ECO:0000259" key="13">
    <source>
        <dbReference type="Pfam" id="PF25333"/>
    </source>
</evidence>
<organism evidence="14 15">
    <name type="scientific">Rubus argutus</name>
    <name type="common">Southern blackberry</name>
    <dbReference type="NCBI Taxonomy" id="59490"/>
    <lineage>
        <taxon>Eukaryota</taxon>
        <taxon>Viridiplantae</taxon>
        <taxon>Streptophyta</taxon>
        <taxon>Embryophyta</taxon>
        <taxon>Tracheophyta</taxon>
        <taxon>Spermatophyta</taxon>
        <taxon>Magnoliopsida</taxon>
        <taxon>eudicotyledons</taxon>
        <taxon>Gunneridae</taxon>
        <taxon>Pentapetalae</taxon>
        <taxon>rosids</taxon>
        <taxon>fabids</taxon>
        <taxon>Rosales</taxon>
        <taxon>Rosaceae</taxon>
        <taxon>Rosoideae</taxon>
        <taxon>Rosoideae incertae sedis</taxon>
        <taxon>Rubus</taxon>
    </lineage>
</organism>
<dbReference type="Proteomes" id="UP001457282">
    <property type="component" value="Unassembled WGS sequence"/>
</dbReference>
<evidence type="ECO:0000256" key="10">
    <source>
        <dbReference type="SAM" id="Phobius"/>
    </source>
</evidence>
<feature type="transmembrane region" description="Helical" evidence="10">
    <location>
        <begin position="883"/>
        <end position="905"/>
    </location>
</feature>
<evidence type="ECO:0000256" key="7">
    <source>
        <dbReference type="ARBA" id="ARBA00022786"/>
    </source>
</evidence>
<feature type="domain" description="DUF2921" evidence="13">
    <location>
        <begin position="35"/>
        <end position="220"/>
    </location>
</feature>
<feature type="signal peptide" evidence="11">
    <location>
        <begin position="1"/>
        <end position="28"/>
    </location>
</feature>
<comment type="subcellular location">
    <subcellularLocation>
        <location evidence="2">Endomembrane system</location>
        <topology evidence="2">Multi-pass membrane protein</topology>
    </subcellularLocation>
</comment>
<evidence type="ECO:0000256" key="9">
    <source>
        <dbReference type="ARBA" id="ARBA00023136"/>
    </source>
</evidence>
<protein>
    <recommendedName>
        <fullName evidence="4">RING-type E3 ubiquitin transferase</fullName>
        <ecNumber evidence="4">2.3.2.27</ecNumber>
    </recommendedName>
</protein>
<feature type="chain" id="PRO_5043957336" description="RING-type E3 ubiquitin transferase" evidence="11">
    <location>
        <begin position="29"/>
        <end position="939"/>
    </location>
</feature>
<dbReference type="GO" id="GO:0061630">
    <property type="term" value="F:ubiquitin protein ligase activity"/>
    <property type="evidence" value="ECO:0007669"/>
    <property type="project" value="UniProtKB-EC"/>
</dbReference>
<comment type="catalytic activity">
    <reaction evidence="1">
        <text>S-ubiquitinyl-[E2 ubiquitin-conjugating enzyme]-L-cysteine + [acceptor protein]-L-lysine = [E2 ubiquitin-conjugating enzyme]-L-cysteine + N(6)-ubiquitinyl-[acceptor protein]-L-lysine.</text>
        <dbReference type="EC" id="2.3.2.27"/>
    </reaction>
</comment>
<keyword evidence="5" id="KW-0808">Transferase</keyword>
<evidence type="ECO:0000256" key="3">
    <source>
        <dbReference type="ARBA" id="ARBA00004906"/>
    </source>
</evidence>
<evidence type="ECO:0000256" key="1">
    <source>
        <dbReference type="ARBA" id="ARBA00000900"/>
    </source>
</evidence>
<dbReference type="Pfam" id="PF11145">
    <property type="entry name" value="DUF2921"/>
    <property type="match status" value="1"/>
</dbReference>
<dbReference type="InterPro" id="IPR021319">
    <property type="entry name" value="DUF2921"/>
</dbReference>
<dbReference type="PANTHER" id="PTHR33389">
    <property type="entry name" value="FAMILY PROTEIN, PUTATIVE (DUF2921)-RELATED"/>
    <property type="match status" value="1"/>
</dbReference>